<evidence type="ECO:0000256" key="2">
    <source>
        <dbReference type="ARBA" id="ARBA00004651"/>
    </source>
</evidence>
<dbReference type="InterPro" id="IPR003660">
    <property type="entry name" value="HAMP_dom"/>
</dbReference>
<dbReference type="GO" id="GO:0000155">
    <property type="term" value="F:phosphorelay sensor kinase activity"/>
    <property type="evidence" value="ECO:0007669"/>
    <property type="project" value="InterPro"/>
</dbReference>
<evidence type="ECO:0000256" key="7">
    <source>
        <dbReference type="ARBA" id="ARBA00022692"/>
    </source>
</evidence>
<sequence length="474" mass="55502">MFEKYSLKKQFILTFILILISSILSMVFISVIAFFILSSPWIYPANYYEKQMPRIEKYVKENNTKLLDVSFKKNLEKIIPLSGIEYKVVNFKTDTNYGNLEYSICEKNDLIDKINTSILNKNEVLKFIPIIDDKFNINGVIIFKYILKVQPISKYKTIFFLGSIVYLISPFLFIIIYSIIFGKKFSKNINIPLKQLIDASNKIKNYDLDFKLNYSYNNELGKLIQAFESMRCELKETLTKQWVAEKEKRDIVSSLSHDLRTPLTIIKGHVEMLKEGFYKDERRLKKYLDIIETSTNRAVLLVEDLNVLSKFENPKFKLNIRKTNVLDFIKEKLEEYKLLAEKNGILLSIITENIDNNTIFYMDKLRICQVIDNILINSFRYTNNKDSICIKISLVKNKLKFIISDTGKGFSEEDLKYAFRKFYKGDKSRSKDIGSYGLGLYIAKTIVEKHGGKIRIYNDKGATVEFFIVMREKL</sequence>
<dbReference type="Pfam" id="PF02518">
    <property type="entry name" value="HATPase_c"/>
    <property type="match status" value="1"/>
</dbReference>
<dbReference type="RefSeq" id="WP_072725590.1">
    <property type="nucleotide sequence ID" value="NZ_FQXH01000019.1"/>
</dbReference>
<keyword evidence="9" id="KW-0418">Kinase</keyword>
<dbReference type="CDD" id="cd00082">
    <property type="entry name" value="HisKA"/>
    <property type="match status" value="1"/>
</dbReference>
<dbReference type="Pfam" id="PF00672">
    <property type="entry name" value="HAMP"/>
    <property type="match status" value="1"/>
</dbReference>
<keyword evidence="12" id="KW-0902">Two-component regulatory system</keyword>
<dbReference type="PRINTS" id="PR01780">
    <property type="entry name" value="LANTIREGPROT"/>
</dbReference>
<feature type="domain" description="Histidine kinase" evidence="15">
    <location>
        <begin position="254"/>
        <end position="474"/>
    </location>
</feature>
<dbReference type="InterPro" id="IPR003661">
    <property type="entry name" value="HisK_dim/P_dom"/>
</dbReference>
<evidence type="ECO:0000256" key="14">
    <source>
        <dbReference type="SAM" id="Phobius"/>
    </source>
</evidence>
<evidence type="ECO:0000259" key="15">
    <source>
        <dbReference type="PROSITE" id="PS50109"/>
    </source>
</evidence>
<dbReference type="InterPro" id="IPR036890">
    <property type="entry name" value="HATPase_C_sf"/>
</dbReference>
<dbReference type="GO" id="GO:0005524">
    <property type="term" value="F:ATP binding"/>
    <property type="evidence" value="ECO:0007669"/>
    <property type="project" value="UniProtKB-KW"/>
</dbReference>
<dbReference type="AlphaFoldDB" id="A0A1M5SEF6"/>
<evidence type="ECO:0000256" key="13">
    <source>
        <dbReference type="ARBA" id="ARBA00023136"/>
    </source>
</evidence>
<evidence type="ECO:0000256" key="10">
    <source>
        <dbReference type="ARBA" id="ARBA00022840"/>
    </source>
</evidence>
<evidence type="ECO:0000259" key="16">
    <source>
        <dbReference type="PROSITE" id="PS50885"/>
    </source>
</evidence>
<evidence type="ECO:0000256" key="9">
    <source>
        <dbReference type="ARBA" id="ARBA00022777"/>
    </source>
</evidence>
<evidence type="ECO:0000256" key="3">
    <source>
        <dbReference type="ARBA" id="ARBA00012438"/>
    </source>
</evidence>
<keyword evidence="8" id="KW-0547">Nucleotide-binding</keyword>
<dbReference type="Pfam" id="PF00512">
    <property type="entry name" value="HisKA"/>
    <property type="match status" value="1"/>
</dbReference>
<dbReference type="CDD" id="cd06225">
    <property type="entry name" value="HAMP"/>
    <property type="match status" value="1"/>
</dbReference>
<dbReference type="InterPro" id="IPR008358">
    <property type="entry name" value="Sig_transdc_His_kin/Pase_MprB"/>
</dbReference>
<keyword evidence="18" id="KW-1185">Reference proteome</keyword>
<proteinExistence type="predicted"/>
<gene>
    <name evidence="17" type="ORF">SAMN02744040_01736</name>
</gene>
<keyword evidence="7 14" id="KW-0812">Transmembrane</keyword>
<dbReference type="SUPFAM" id="SSF47384">
    <property type="entry name" value="Homodimeric domain of signal transducing histidine kinase"/>
    <property type="match status" value="1"/>
</dbReference>
<dbReference type="SUPFAM" id="SSF158472">
    <property type="entry name" value="HAMP domain-like"/>
    <property type="match status" value="1"/>
</dbReference>
<organism evidence="17 18">
    <name type="scientific">Tepidibacter thalassicus DSM 15285</name>
    <dbReference type="NCBI Taxonomy" id="1123350"/>
    <lineage>
        <taxon>Bacteria</taxon>
        <taxon>Bacillati</taxon>
        <taxon>Bacillota</taxon>
        <taxon>Clostridia</taxon>
        <taxon>Peptostreptococcales</taxon>
        <taxon>Peptostreptococcaceae</taxon>
        <taxon>Tepidibacter</taxon>
    </lineage>
</organism>
<protein>
    <recommendedName>
        <fullName evidence="3">histidine kinase</fullName>
        <ecNumber evidence="3">2.7.13.3</ecNumber>
    </recommendedName>
</protein>
<evidence type="ECO:0000256" key="6">
    <source>
        <dbReference type="ARBA" id="ARBA00022679"/>
    </source>
</evidence>
<dbReference type="PANTHER" id="PTHR45528:SF1">
    <property type="entry name" value="SENSOR HISTIDINE KINASE CPXA"/>
    <property type="match status" value="1"/>
</dbReference>
<evidence type="ECO:0000256" key="8">
    <source>
        <dbReference type="ARBA" id="ARBA00022741"/>
    </source>
</evidence>
<feature type="transmembrane region" description="Helical" evidence="14">
    <location>
        <begin position="158"/>
        <end position="180"/>
    </location>
</feature>
<keyword evidence="6" id="KW-0808">Transferase</keyword>
<dbReference type="Gene3D" id="3.30.565.10">
    <property type="entry name" value="Histidine kinase-like ATPase, C-terminal domain"/>
    <property type="match status" value="1"/>
</dbReference>
<keyword evidence="5" id="KW-0597">Phosphoprotein</keyword>
<feature type="transmembrane region" description="Helical" evidence="14">
    <location>
        <begin position="12"/>
        <end position="37"/>
    </location>
</feature>
<evidence type="ECO:0000256" key="5">
    <source>
        <dbReference type="ARBA" id="ARBA00022553"/>
    </source>
</evidence>
<name>A0A1M5SEF6_9FIRM</name>
<evidence type="ECO:0000256" key="12">
    <source>
        <dbReference type="ARBA" id="ARBA00023012"/>
    </source>
</evidence>
<dbReference type="PANTHER" id="PTHR45528">
    <property type="entry name" value="SENSOR HISTIDINE KINASE CPXA"/>
    <property type="match status" value="1"/>
</dbReference>
<evidence type="ECO:0000256" key="4">
    <source>
        <dbReference type="ARBA" id="ARBA00022475"/>
    </source>
</evidence>
<evidence type="ECO:0000256" key="11">
    <source>
        <dbReference type="ARBA" id="ARBA00022989"/>
    </source>
</evidence>
<evidence type="ECO:0000313" key="18">
    <source>
        <dbReference type="Proteomes" id="UP000242520"/>
    </source>
</evidence>
<dbReference type="SMART" id="SM00304">
    <property type="entry name" value="HAMP"/>
    <property type="match status" value="1"/>
</dbReference>
<dbReference type="CDD" id="cd00075">
    <property type="entry name" value="HATPase"/>
    <property type="match status" value="1"/>
</dbReference>
<keyword evidence="10" id="KW-0067">ATP-binding</keyword>
<accession>A0A1M5SEF6</accession>
<evidence type="ECO:0000313" key="17">
    <source>
        <dbReference type="EMBL" id="SHH36861.1"/>
    </source>
</evidence>
<reference evidence="18" key="1">
    <citation type="submission" date="2016-11" db="EMBL/GenBank/DDBJ databases">
        <authorList>
            <person name="Varghese N."/>
            <person name="Submissions S."/>
        </authorList>
    </citation>
    <scope>NUCLEOTIDE SEQUENCE [LARGE SCALE GENOMIC DNA]</scope>
    <source>
        <strain evidence="18">DSM 15285</strain>
    </source>
</reference>
<dbReference type="PROSITE" id="PS50109">
    <property type="entry name" value="HIS_KIN"/>
    <property type="match status" value="1"/>
</dbReference>
<feature type="domain" description="HAMP" evidence="16">
    <location>
        <begin position="187"/>
        <end position="239"/>
    </location>
</feature>
<dbReference type="STRING" id="1123350.SAMN02744040_01736"/>
<dbReference type="EC" id="2.7.13.3" evidence="3"/>
<dbReference type="Gene3D" id="1.10.287.130">
    <property type="match status" value="1"/>
</dbReference>
<dbReference type="SMART" id="SM00388">
    <property type="entry name" value="HisKA"/>
    <property type="match status" value="1"/>
</dbReference>
<dbReference type="PROSITE" id="PS50885">
    <property type="entry name" value="HAMP"/>
    <property type="match status" value="1"/>
</dbReference>
<dbReference type="InterPro" id="IPR036097">
    <property type="entry name" value="HisK_dim/P_sf"/>
</dbReference>
<dbReference type="EMBL" id="FQXH01000019">
    <property type="protein sequence ID" value="SHH36861.1"/>
    <property type="molecule type" value="Genomic_DNA"/>
</dbReference>
<dbReference type="GO" id="GO:0005886">
    <property type="term" value="C:plasma membrane"/>
    <property type="evidence" value="ECO:0007669"/>
    <property type="project" value="UniProtKB-SubCell"/>
</dbReference>
<dbReference type="FunFam" id="1.10.287.130:FF:000001">
    <property type="entry name" value="Two-component sensor histidine kinase"/>
    <property type="match status" value="1"/>
</dbReference>
<keyword evidence="11 14" id="KW-1133">Transmembrane helix</keyword>
<dbReference type="Proteomes" id="UP000242520">
    <property type="component" value="Unassembled WGS sequence"/>
</dbReference>
<keyword evidence="13 14" id="KW-0472">Membrane</keyword>
<keyword evidence="4" id="KW-1003">Cell membrane</keyword>
<dbReference type="InterPro" id="IPR003594">
    <property type="entry name" value="HATPase_dom"/>
</dbReference>
<dbReference type="Gene3D" id="6.10.340.10">
    <property type="match status" value="1"/>
</dbReference>
<evidence type="ECO:0000256" key="1">
    <source>
        <dbReference type="ARBA" id="ARBA00000085"/>
    </source>
</evidence>
<comment type="subcellular location">
    <subcellularLocation>
        <location evidence="2">Cell membrane</location>
        <topology evidence="2">Multi-pass membrane protein</topology>
    </subcellularLocation>
</comment>
<dbReference type="SUPFAM" id="SSF55874">
    <property type="entry name" value="ATPase domain of HSP90 chaperone/DNA topoisomerase II/histidine kinase"/>
    <property type="match status" value="1"/>
</dbReference>
<comment type="catalytic activity">
    <reaction evidence="1">
        <text>ATP + protein L-histidine = ADP + protein N-phospho-L-histidine.</text>
        <dbReference type="EC" id="2.7.13.3"/>
    </reaction>
</comment>
<dbReference type="InterPro" id="IPR005467">
    <property type="entry name" value="His_kinase_dom"/>
</dbReference>
<dbReference type="SMART" id="SM00387">
    <property type="entry name" value="HATPase_c"/>
    <property type="match status" value="1"/>
</dbReference>
<dbReference type="InterPro" id="IPR050398">
    <property type="entry name" value="HssS/ArlS-like"/>
</dbReference>